<feature type="transmembrane region" description="Helical" evidence="1">
    <location>
        <begin position="83"/>
        <end position="100"/>
    </location>
</feature>
<feature type="transmembrane region" description="Helical" evidence="1">
    <location>
        <begin position="426"/>
        <end position="445"/>
    </location>
</feature>
<dbReference type="Pfam" id="PF11846">
    <property type="entry name" value="Wzy_C_2"/>
    <property type="match status" value="1"/>
</dbReference>
<evidence type="ECO:0000259" key="2">
    <source>
        <dbReference type="Pfam" id="PF11846"/>
    </source>
</evidence>
<feature type="transmembrane region" description="Helical" evidence="1">
    <location>
        <begin position="379"/>
        <end position="406"/>
    </location>
</feature>
<evidence type="ECO:0000313" key="4">
    <source>
        <dbReference type="Proteomes" id="UP001149400"/>
    </source>
</evidence>
<keyword evidence="1" id="KW-0472">Membrane</keyword>
<feature type="transmembrane region" description="Helical" evidence="1">
    <location>
        <begin position="106"/>
        <end position="123"/>
    </location>
</feature>
<comment type="caution">
    <text evidence="3">The sequence shown here is derived from an EMBL/GenBank/DDBJ whole genome shotgun (WGS) entry which is preliminary data.</text>
</comment>
<dbReference type="InterPro" id="IPR021797">
    <property type="entry name" value="Wzy_C_2"/>
</dbReference>
<dbReference type="EMBL" id="JAJUBC010000002">
    <property type="protein sequence ID" value="MDD1792088.1"/>
    <property type="molecule type" value="Genomic_DNA"/>
</dbReference>
<accession>A0ABT5QVQ0</accession>
<feature type="transmembrane region" description="Helical" evidence="1">
    <location>
        <begin position="52"/>
        <end position="71"/>
    </location>
</feature>
<keyword evidence="1" id="KW-0812">Transmembrane</keyword>
<dbReference type="Proteomes" id="UP001149400">
    <property type="component" value="Unassembled WGS sequence"/>
</dbReference>
<feature type="transmembrane region" description="Helical" evidence="1">
    <location>
        <begin position="202"/>
        <end position="221"/>
    </location>
</feature>
<reference evidence="3" key="1">
    <citation type="submission" date="2021-12" db="EMBL/GenBank/DDBJ databases">
        <title>Enterovibrio ZSDZ35 sp. nov. and Enterovibrio ZSDZ42 sp. nov., isolated from coastal seawater in Qingdao.</title>
        <authorList>
            <person name="Zhang P."/>
        </authorList>
    </citation>
    <scope>NUCLEOTIDE SEQUENCE</scope>
    <source>
        <strain evidence="3">ZSDZ42</strain>
    </source>
</reference>
<evidence type="ECO:0000256" key="1">
    <source>
        <dbReference type="SAM" id="Phobius"/>
    </source>
</evidence>
<feature type="transmembrane region" description="Helical" evidence="1">
    <location>
        <begin position="176"/>
        <end position="193"/>
    </location>
</feature>
<keyword evidence="3" id="KW-0436">Ligase</keyword>
<dbReference type="GO" id="GO:0016874">
    <property type="term" value="F:ligase activity"/>
    <property type="evidence" value="ECO:0007669"/>
    <property type="project" value="UniProtKB-KW"/>
</dbReference>
<sequence>MPTTRFQFHWPSLVAKKPLVKPVLIAMAALFLFCLPLNQIQLVVSGIQHPSIALTLLSAVAIVCFGLWEVARQKRISTTSLTRWLSLCAFIALLPAFYQHADLNAALWHASSIVIALLFFCTLQQFSFNHLQRQYLLWLPLMSGWLIALLFFMPSLVSHFGWQEAEQQANNLQQDTASIVLLTSLALSAYLLARTRVYKRNLVPVHVILLATPLIVVPTLMALGQPWLVTVVLLIIILTQPFLYRFSRKLHHGLWNCALLLGFLIAGYAGWLSSGALFAPRYSAQEFSAVEQLLAVLKSAQFEGIGLGQQVRSQLLFGISTQNVLPVQPFPPSWLARLLAEGGLALIVSFSLFVILIVRRLMDAPWGTRLMLTAIMLPSLVGITLTPFIAVNPTLALLLMVQIYWVDNLSTRYERTSIRSAISIKLLGSATLLVASTLVLSSVYLGGQALHTYQINDKKLRQYQIHPWWNDFFQEEAGKRAFLRSVERRDKQAQEAYLHQQVRRLTKIPSPEGYQSLIELAMLTGNKTMAMHIQQEANALFPHRVFQPTFSE</sequence>
<keyword evidence="4" id="KW-1185">Reference proteome</keyword>
<feature type="transmembrane region" description="Helical" evidence="1">
    <location>
        <begin position="227"/>
        <end position="246"/>
    </location>
</feature>
<feature type="transmembrane region" description="Helical" evidence="1">
    <location>
        <begin position="334"/>
        <end position="358"/>
    </location>
</feature>
<name>A0ABT5QVQ0_9GAMM</name>
<gene>
    <name evidence="3" type="ORF">LRP50_02990</name>
</gene>
<keyword evidence="1" id="KW-1133">Transmembrane helix</keyword>
<feature type="domain" description="Virulence factor membrane-bound polymerase C-terminal" evidence="2">
    <location>
        <begin position="395"/>
        <end position="544"/>
    </location>
</feature>
<dbReference type="RefSeq" id="WP_274162996.1">
    <property type="nucleotide sequence ID" value="NZ_JAJUBC010000002.1"/>
</dbReference>
<feature type="transmembrane region" description="Helical" evidence="1">
    <location>
        <begin position="253"/>
        <end position="271"/>
    </location>
</feature>
<protein>
    <submittedName>
        <fullName evidence="3">Lipid A core--O-antigen ligase</fullName>
    </submittedName>
</protein>
<evidence type="ECO:0000313" key="3">
    <source>
        <dbReference type="EMBL" id="MDD1792088.1"/>
    </source>
</evidence>
<feature type="transmembrane region" description="Helical" evidence="1">
    <location>
        <begin position="20"/>
        <end position="40"/>
    </location>
</feature>
<proteinExistence type="predicted"/>
<feature type="transmembrane region" description="Helical" evidence="1">
    <location>
        <begin position="135"/>
        <end position="156"/>
    </location>
</feature>
<organism evidence="3 4">
    <name type="scientific">Enterovibrio gelatinilyticus</name>
    <dbReference type="NCBI Taxonomy" id="2899819"/>
    <lineage>
        <taxon>Bacteria</taxon>
        <taxon>Pseudomonadati</taxon>
        <taxon>Pseudomonadota</taxon>
        <taxon>Gammaproteobacteria</taxon>
        <taxon>Vibrionales</taxon>
        <taxon>Vibrionaceae</taxon>
        <taxon>Enterovibrio</taxon>
    </lineage>
</organism>